<reference evidence="2" key="1">
    <citation type="submission" date="2011-08" db="EMBL/GenBank/DDBJ databases">
        <authorList>
            <person name="Rombauts S."/>
        </authorList>
    </citation>
    <scope>NUCLEOTIDE SEQUENCE</scope>
    <source>
        <strain evidence="2">London</strain>
    </source>
</reference>
<accession>T1KBW5</accession>
<dbReference type="Proteomes" id="UP000015104">
    <property type="component" value="Unassembled WGS sequence"/>
</dbReference>
<dbReference type="EnsemblMetazoa" id="tetur08g05520.1">
    <property type="protein sequence ID" value="tetur08g05520.1"/>
    <property type="gene ID" value="tetur08g05520"/>
</dbReference>
<evidence type="ECO:0000313" key="2">
    <source>
        <dbReference type="Proteomes" id="UP000015104"/>
    </source>
</evidence>
<sequence length="57" mass="6602">MNENEEEERLVILDVAKPCNIFTHLIIEGTKLEAQGEISDWLNVITIMRWEIMAITS</sequence>
<dbReference type="EMBL" id="CAEY01001956">
    <property type="status" value="NOT_ANNOTATED_CDS"/>
    <property type="molecule type" value="Genomic_DNA"/>
</dbReference>
<protein>
    <submittedName>
        <fullName evidence="1">Uncharacterized protein</fullName>
    </submittedName>
</protein>
<evidence type="ECO:0000313" key="1">
    <source>
        <dbReference type="EnsemblMetazoa" id="tetur08g05520.1"/>
    </source>
</evidence>
<dbReference type="AlphaFoldDB" id="T1KBW5"/>
<organism evidence="1 2">
    <name type="scientific">Tetranychus urticae</name>
    <name type="common">Two-spotted spider mite</name>
    <dbReference type="NCBI Taxonomy" id="32264"/>
    <lineage>
        <taxon>Eukaryota</taxon>
        <taxon>Metazoa</taxon>
        <taxon>Ecdysozoa</taxon>
        <taxon>Arthropoda</taxon>
        <taxon>Chelicerata</taxon>
        <taxon>Arachnida</taxon>
        <taxon>Acari</taxon>
        <taxon>Acariformes</taxon>
        <taxon>Trombidiformes</taxon>
        <taxon>Prostigmata</taxon>
        <taxon>Eleutherengona</taxon>
        <taxon>Raphignathae</taxon>
        <taxon>Tetranychoidea</taxon>
        <taxon>Tetranychidae</taxon>
        <taxon>Tetranychus</taxon>
    </lineage>
</organism>
<keyword evidence="2" id="KW-1185">Reference proteome</keyword>
<reference evidence="1" key="2">
    <citation type="submission" date="2015-06" db="UniProtKB">
        <authorList>
            <consortium name="EnsemblMetazoa"/>
        </authorList>
    </citation>
    <scope>IDENTIFICATION</scope>
</reference>
<proteinExistence type="predicted"/>
<name>T1KBW5_TETUR</name>
<dbReference type="HOGENOM" id="CLU_2999045_0_0_1"/>